<comment type="caution">
    <text evidence="2">The sequence shown here is derived from an EMBL/GenBank/DDBJ whole genome shotgun (WGS) entry which is preliminary data.</text>
</comment>
<dbReference type="Gramene" id="OE9A063696T1">
    <property type="protein sequence ID" value="OE9A063696C1"/>
    <property type="gene ID" value="OE9A063696"/>
</dbReference>
<evidence type="ECO:0000313" key="2">
    <source>
        <dbReference type="EMBL" id="CAA3009064.1"/>
    </source>
</evidence>
<accession>A0A8S0TY95</accession>
<keyword evidence="1" id="KW-0812">Transmembrane</keyword>
<proteinExistence type="predicted"/>
<dbReference type="AlphaFoldDB" id="A0A8S0TY95"/>
<keyword evidence="1" id="KW-1133">Transmembrane helix</keyword>
<dbReference type="Proteomes" id="UP000594638">
    <property type="component" value="Unassembled WGS sequence"/>
</dbReference>
<evidence type="ECO:0000313" key="3">
    <source>
        <dbReference type="Proteomes" id="UP000594638"/>
    </source>
</evidence>
<evidence type="ECO:0000256" key="1">
    <source>
        <dbReference type="SAM" id="Phobius"/>
    </source>
</evidence>
<organism evidence="2 3">
    <name type="scientific">Olea europaea subsp. europaea</name>
    <dbReference type="NCBI Taxonomy" id="158383"/>
    <lineage>
        <taxon>Eukaryota</taxon>
        <taxon>Viridiplantae</taxon>
        <taxon>Streptophyta</taxon>
        <taxon>Embryophyta</taxon>
        <taxon>Tracheophyta</taxon>
        <taxon>Spermatophyta</taxon>
        <taxon>Magnoliopsida</taxon>
        <taxon>eudicotyledons</taxon>
        <taxon>Gunneridae</taxon>
        <taxon>Pentapetalae</taxon>
        <taxon>asterids</taxon>
        <taxon>lamiids</taxon>
        <taxon>Lamiales</taxon>
        <taxon>Oleaceae</taxon>
        <taxon>Oleeae</taxon>
        <taxon>Olea</taxon>
    </lineage>
</organism>
<feature type="transmembrane region" description="Helical" evidence="1">
    <location>
        <begin position="116"/>
        <end position="137"/>
    </location>
</feature>
<keyword evidence="1" id="KW-0472">Membrane</keyword>
<name>A0A8S0TY95_OLEEU</name>
<dbReference type="EMBL" id="CACTIH010007310">
    <property type="protein sequence ID" value="CAA3009064.1"/>
    <property type="molecule type" value="Genomic_DNA"/>
</dbReference>
<sequence>MNSWSGNDSCIAYAKINDENSLSLNEESSLDADEGVPVTVPGLTLMPEEASVRKEGKMNVSNTLVESEGAEEFNATQELMVVAAWWWYSELVARKSHRFAQFQRRRLYVRIYDHRYTQIVVICCFAGHFCMNLVMVMTCSDMHLRDAAASPRRSESNVDLRSKTTSFERCR</sequence>
<protein>
    <submittedName>
        <fullName evidence="2">Uncharacterized protein</fullName>
    </submittedName>
</protein>
<gene>
    <name evidence="2" type="ORF">OLEA9_A063696</name>
</gene>
<reference evidence="2 3" key="1">
    <citation type="submission" date="2019-12" db="EMBL/GenBank/DDBJ databases">
        <authorList>
            <person name="Alioto T."/>
            <person name="Alioto T."/>
            <person name="Gomez Garrido J."/>
        </authorList>
    </citation>
    <scope>NUCLEOTIDE SEQUENCE [LARGE SCALE GENOMIC DNA]</scope>
</reference>
<keyword evidence="3" id="KW-1185">Reference proteome</keyword>